<dbReference type="Proteomes" id="UP001163105">
    <property type="component" value="Unassembled WGS sequence"/>
</dbReference>
<reference evidence="1" key="1">
    <citation type="submission" date="2023-01" db="EMBL/GenBank/DDBJ databases">
        <title>The growth and conidiation of Purpureocillium lavendulum are regulated by nitrogen source and histone H3K14 acetylation.</title>
        <authorList>
            <person name="Tang P."/>
            <person name="Han J."/>
            <person name="Zhang C."/>
            <person name="Tang P."/>
            <person name="Qi F."/>
            <person name="Zhang K."/>
            <person name="Liang L."/>
        </authorList>
    </citation>
    <scope>NUCLEOTIDE SEQUENCE</scope>
    <source>
        <strain evidence="1">YMF1.00683</strain>
    </source>
</reference>
<accession>A0AB34FP47</accession>
<proteinExistence type="predicted"/>
<organism evidence="1 2">
    <name type="scientific">Purpureocillium lavendulum</name>
    <dbReference type="NCBI Taxonomy" id="1247861"/>
    <lineage>
        <taxon>Eukaryota</taxon>
        <taxon>Fungi</taxon>
        <taxon>Dikarya</taxon>
        <taxon>Ascomycota</taxon>
        <taxon>Pezizomycotina</taxon>
        <taxon>Sordariomycetes</taxon>
        <taxon>Hypocreomycetidae</taxon>
        <taxon>Hypocreales</taxon>
        <taxon>Ophiocordycipitaceae</taxon>
        <taxon>Purpureocillium</taxon>
    </lineage>
</organism>
<sequence length="151" mass="16608">MKNSNGEILPILETDKLVNVRASILTGMATRLDSLERAVSTGSDRMGQVVTALDGLKASLKELFKSFVSQLLGGDDDVAMAPVKMEWSPHKAHIATLKQQAAELQQQKAALPRTLRQSQEHNAALQRQIAAYRRYEKQDQGLAQVISTIVI</sequence>
<keyword evidence="2" id="KW-1185">Reference proteome</keyword>
<name>A0AB34FP47_9HYPO</name>
<gene>
    <name evidence="1" type="ORF">O9K51_06728</name>
</gene>
<evidence type="ECO:0000313" key="1">
    <source>
        <dbReference type="EMBL" id="KAJ6440935.1"/>
    </source>
</evidence>
<comment type="caution">
    <text evidence="1">The sequence shown here is derived from an EMBL/GenBank/DDBJ whole genome shotgun (WGS) entry which is preliminary data.</text>
</comment>
<protein>
    <submittedName>
        <fullName evidence="1">AAA family ATPase</fullName>
    </submittedName>
</protein>
<dbReference type="EMBL" id="JAQHRD010000005">
    <property type="protein sequence ID" value="KAJ6440935.1"/>
    <property type="molecule type" value="Genomic_DNA"/>
</dbReference>
<dbReference type="AlphaFoldDB" id="A0AB34FP47"/>
<evidence type="ECO:0000313" key="2">
    <source>
        <dbReference type="Proteomes" id="UP001163105"/>
    </source>
</evidence>